<organism evidence="2 3">
    <name type="scientific">Speluncibacter jeojiensis</name>
    <dbReference type="NCBI Taxonomy" id="2710754"/>
    <lineage>
        <taxon>Bacteria</taxon>
        <taxon>Bacillati</taxon>
        <taxon>Actinomycetota</taxon>
        <taxon>Actinomycetes</taxon>
        <taxon>Mycobacteriales</taxon>
        <taxon>Speluncibacteraceae</taxon>
        <taxon>Speluncibacter</taxon>
    </lineage>
</organism>
<keyword evidence="1" id="KW-0472">Membrane</keyword>
<evidence type="ECO:0008006" key="4">
    <source>
        <dbReference type="Google" id="ProtNLM"/>
    </source>
</evidence>
<feature type="transmembrane region" description="Helical" evidence="1">
    <location>
        <begin position="19"/>
        <end position="42"/>
    </location>
</feature>
<keyword evidence="3" id="KW-1185">Reference proteome</keyword>
<keyword evidence="1" id="KW-1133">Transmembrane helix</keyword>
<feature type="transmembrane region" description="Helical" evidence="1">
    <location>
        <begin position="54"/>
        <end position="74"/>
    </location>
</feature>
<dbReference type="RefSeq" id="WP_277829624.1">
    <property type="nucleotide sequence ID" value="NZ_JAAIVF010000001.1"/>
</dbReference>
<reference evidence="2" key="1">
    <citation type="submission" date="2022-08" db="EMBL/GenBank/DDBJ databases">
        <title>Genome analysis of Corynebacteriales strain.</title>
        <authorList>
            <person name="Lee S.D."/>
        </authorList>
    </citation>
    <scope>NUCLEOTIDE SEQUENCE</scope>
    <source>
        <strain evidence="2">D3-21</strain>
    </source>
</reference>
<protein>
    <recommendedName>
        <fullName evidence="4">Integral membrane protein</fullName>
    </recommendedName>
</protein>
<feature type="transmembrane region" description="Helical" evidence="1">
    <location>
        <begin position="108"/>
        <end position="128"/>
    </location>
</feature>
<evidence type="ECO:0000256" key="1">
    <source>
        <dbReference type="SAM" id="Phobius"/>
    </source>
</evidence>
<sequence length="139" mass="14297">MPVQPDHDQHALLGPPRTFLAAGALVALEGAVAVVVAVVLVIRALTGHDQSTALGYGVAAWLVILGGAVLAAGVSMLRSGRWGRGVGVLAQLLLAPVAWSLLGESHQVAWGALLTIVVVPTFVMLVLPSSTAWSGRPRD</sequence>
<comment type="caution">
    <text evidence="2">The sequence shown here is derived from an EMBL/GenBank/DDBJ whole genome shotgun (WGS) entry which is preliminary data.</text>
</comment>
<dbReference type="AlphaFoldDB" id="A0A9X4RC12"/>
<feature type="transmembrane region" description="Helical" evidence="1">
    <location>
        <begin position="86"/>
        <end position="102"/>
    </location>
</feature>
<proteinExistence type="predicted"/>
<dbReference type="EMBL" id="JANRHA010000001">
    <property type="protein sequence ID" value="MDG3013024.1"/>
    <property type="molecule type" value="Genomic_DNA"/>
</dbReference>
<accession>A0A9X4RC12</accession>
<evidence type="ECO:0000313" key="2">
    <source>
        <dbReference type="EMBL" id="MDG3013024.1"/>
    </source>
</evidence>
<keyword evidence="1" id="KW-0812">Transmembrane</keyword>
<name>A0A9X4RC12_9ACTN</name>
<gene>
    <name evidence="2" type="ORF">NVS88_00430</name>
</gene>
<evidence type="ECO:0000313" key="3">
    <source>
        <dbReference type="Proteomes" id="UP001152755"/>
    </source>
</evidence>
<dbReference type="Proteomes" id="UP001152755">
    <property type="component" value="Unassembled WGS sequence"/>
</dbReference>